<dbReference type="Proteomes" id="UP000019269">
    <property type="component" value="Chromosome"/>
</dbReference>
<proteinExistence type="predicted"/>
<evidence type="ECO:0008006" key="3">
    <source>
        <dbReference type="Google" id="ProtNLM"/>
    </source>
</evidence>
<name>A0ABN4C840_9SPIR</name>
<reference evidence="1" key="1">
    <citation type="submission" date="2013-02" db="EMBL/GenBank/DDBJ databases">
        <title>Comparative genomics of Borrelia species.</title>
        <authorList>
            <person name="Schwan T.G."/>
            <person name="Raffel S.J."/>
            <person name="Porcella S.F."/>
        </authorList>
    </citation>
    <scope>NUCLEOTIDE SEQUENCE [LARGE SCALE GENOMIC DNA]</scope>
    <source>
        <strain evidence="1">YOR</strain>
    </source>
</reference>
<accession>A0ABN4C840</accession>
<sequence length="33" mass="3767">MKQLVREVLLLQKILSIDLLKTNKGLICIINVC</sequence>
<evidence type="ECO:0000313" key="2">
    <source>
        <dbReference type="Proteomes" id="UP000019269"/>
    </source>
</evidence>
<evidence type="ECO:0000313" key="1">
    <source>
        <dbReference type="EMBL" id="AHH03412.1"/>
    </source>
</evidence>
<dbReference type="EMBL" id="CP004146">
    <property type="protein sequence ID" value="AHH03412.1"/>
    <property type="molecule type" value="Genomic_DNA"/>
</dbReference>
<protein>
    <recommendedName>
        <fullName evidence="3">Variable outer membrane protein</fullName>
    </recommendedName>
</protein>
<organism evidence="1 2">
    <name type="scientific">Borrelia nietonii YOR</name>
    <dbReference type="NCBI Taxonomy" id="1293576"/>
    <lineage>
        <taxon>Bacteria</taxon>
        <taxon>Pseudomonadati</taxon>
        <taxon>Spirochaetota</taxon>
        <taxon>Spirochaetia</taxon>
        <taxon>Spirochaetales</taxon>
        <taxon>Borreliaceae</taxon>
        <taxon>Borrelia</taxon>
        <taxon>Borrelia nietonii</taxon>
    </lineage>
</organism>
<keyword evidence="2" id="KW-1185">Reference proteome</keyword>
<gene>
    <name evidence="1" type="ORF">BHY_0461</name>
</gene>